<evidence type="ECO:0008006" key="3">
    <source>
        <dbReference type="Google" id="ProtNLM"/>
    </source>
</evidence>
<keyword evidence="2" id="KW-1185">Reference proteome</keyword>
<evidence type="ECO:0000313" key="1">
    <source>
        <dbReference type="EMBL" id="MFC5522503.1"/>
    </source>
</evidence>
<sequence length="133" mass="13936">MKTPMRTVAAGLAPTVAHCVRLPAPRGGRVSPWGGPAVKLALALALAATAATAATAQESIVVLKEGPGKDKAMQCIACHSLDYIQMNSHFLDKAGWTASINKMINVFGAPIPKEDVEIIANYLVQNYGQPAAK</sequence>
<evidence type="ECO:0000313" key="2">
    <source>
        <dbReference type="Proteomes" id="UP001596084"/>
    </source>
</evidence>
<dbReference type="Gene3D" id="1.10.760.10">
    <property type="entry name" value="Cytochrome c-like domain"/>
    <property type="match status" value="1"/>
</dbReference>
<reference evidence="2" key="1">
    <citation type="journal article" date="2019" name="Int. J. Syst. Evol. Microbiol.">
        <title>The Global Catalogue of Microorganisms (GCM) 10K type strain sequencing project: providing services to taxonomists for standard genome sequencing and annotation.</title>
        <authorList>
            <consortium name="The Broad Institute Genomics Platform"/>
            <consortium name="The Broad Institute Genome Sequencing Center for Infectious Disease"/>
            <person name="Wu L."/>
            <person name="Ma J."/>
        </authorList>
    </citation>
    <scope>NUCLEOTIDE SEQUENCE [LARGE SCALE GENOMIC DNA]</scope>
    <source>
        <strain evidence="2">CGMCC 4.7277</strain>
    </source>
</reference>
<dbReference type="EMBL" id="JBHSMX010000024">
    <property type="protein sequence ID" value="MFC5522503.1"/>
    <property type="molecule type" value="Genomic_DNA"/>
</dbReference>
<name>A0ABW0QD46_9BURK</name>
<dbReference type="Proteomes" id="UP001596084">
    <property type="component" value="Unassembled WGS sequence"/>
</dbReference>
<protein>
    <recommendedName>
        <fullName evidence="3">Sulfite dehydrogenase (Cytochrome) subunit SorB</fullName>
    </recommendedName>
</protein>
<organism evidence="1 2">
    <name type="scientific">Polaromonas jejuensis</name>
    <dbReference type="NCBI Taxonomy" id="457502"/>
    <lineage>
        <taxon>Bacteria</taxon>
        <taxon>Pseudomonadati</taxon>
        <taxon>Pseudomonadota</taxon>
        <taxon>Betaproteobacteria</taxon>
        <taxon>Burkholderiales</taxon>
        <taxon>Comamonadaceae</taxon>
        <taxon>Polaromonas</taxon>
    </lineage>
</organism>
<comment type="caution">
    <text evidence="1">The sequence shown here is derived from an EMBL/GenBank/DDBJ whole genome shotgun (WGS) entry which is preliminary data.</text>
</comment>
<dbReference type="InterPro" id="IPR036909">
    <property type="entry name" value="Cyt_c-like_dom_sf"/>
</dbReference>
<proteinExistence type="predicted"/>
<accession>A0ABW0QD46</accession>
<dbReference type="RefSeq" id="WP_245660653.1">
    <property type="nucleotide sequence ID" value="NZ_JBHSMX010000024.1"/>
</dbReference>
<gene>
    <name evidence="1" type="ORF">ACFPP7_16520</name>
</gene>
<dbReference type="SUPFAM" id="SSF46626">
    <property type="entry name" value="Cytochrome c"/>
    <property type="match status" value="1"/>
</dbReference>